<dbReference type="GO" id="GO:0046872">
    <property type="term" value="F:metal ion binding"/>
    <property type="evidence" value="ECO:0007669"/>
    <property type="project" value="UniProtKB-KW"/>
</dbReference>
<dbReference type="PANTHER" id="PTHR43281">
    <property type="entry name" value="FARNESYL DIPHOSPHATE SYNTHASE"/>
    <property type="match status" value="1"/>
</dbReference>
<dbReference type="GO" id="GO:0008299">
    <property type="term" value="P:isoprenoid biosynthetic process"/>
    <property type="evidence" value="ECO:0007669"/>
    <property type="project" value="UniProtKB-KW"/>
</dbReference>
<dbReference type="Pfam" id="PF00348">
    <property type="entry name" value="polyprenyl_synt"/>
    <property type="match status" value="1"/>
</dbReference>
<dbReference type="GO" id="GO:0004659">
    <property type="term" value="F:prenyltransferase activity"/>
    <property type="evidence" value="ECO:0007669"/>
    <property type="project" value="InterPro"/>
</dbReference>
<dbReference type="PROSITE" id="PS00723">
    <property type="entry name" value="POLYPRENYL_SYNTHASE_1"/>
    <property type="match status" value="1"/>
</dbReference>
<keyword evidence="5" id="KW-0414">Isoprene biosynthesis</keyword>
<dbReference type="InterPro" id="IPR033749">
    <property type="entry name" value="Polyprenyl_synt_CS"/>
</dbReference>
<name>A0A6C0JDB5_9ZZZZ</name>
<dbReference type="PANTHER" id="PTHR43281:SF1">
    <property type="entry name" value="FARNESYL DIPHOSPHATE SYNTHASE"/>
    <property type="match status" value="1"/>
</dbReference>
<evidence type="ECO:0000256" key="5">
    <source>
        <dbReference type="ARBA" id="ARBA00023229"/>
    </source>
</evidence>
<protein>
    <submittedName>
        <fullName evidence="6">Uncharacterized protein</fullName>
    </submittedName>
</protein>
<keyword evidence="3" id="KW-0479">Metal-binding</keyword>
<evidence type="ECO:0000313" key="6">
    <source>
        <dbReference type="EMBL" id="QHU02830.1"/>
    </source>
</evidence>
<proteinExistence type="predicted"/>
<dbReference type="EMBL" id="MN740364">
    <property type="protein sequence ID" value="QHU02830.1"/>
    <property type="molecule type" value="Genomic_DNA"/>
</dbReference>
<evidence type="ECO:0000256" key="4">
    <source>
        <dbReference type="ARBA" id="ARBA00022842"/>
    </source>
</evidence>
<evidence type="ECO:0000256" key="3">
    <source>
        <dbReference type="ARBA" id="ARBA00022723"/>
    </source>
</evidence>
<dbReference type="PROSITE" id="PS00444">
    <property type="entry name" value="POLYPRENYL_SYNTHASE_2"/>
    <property type="match status" value="1"/>
</dbReference>
<organism evidence="6">
    <name type="scientific">viral metagenome</name>
    <dbReference type="NCBI Taxonomy" id="1070528"/>
    <lineage>
        <taxon>unclassified sequences</taxon>
        <taxon>metagenomes</taxon>
        <taxon>organismal metagenomes</taxon>
    </lineage>
</organism>
<dbReference type="InterPro" id="IPR000092">
    <property type="entry name" value="Polyprenyl_synt"/>
</dbReference>
<dbReference type="Gene3D" id="1.10.600.10">
    <property type="entry name" value="Farnesyl Diphosphate Synthase"/>
    <property type="match status" value="1"/>
</dbReference>
<comment type="cofactor">
    <cofactor evidence="1">
        <name>Mg(2+)</name>
        <dbReference type="ChEBI" id="CHEBI:18420"/>
    </cofactor>
</comment>
<sequence>MYENEIQPFLEKFYISLGNSKLKHIIKYSLDGGKYIRGFIVKHVIETLTSNNSSVEIPWEPIVSVELIQSASLIIDDLPCMDNDLFRRGKKSTFHNFGEREAILSALYIISQSIKISVSALDDIQEQVMPYIEERIKRDSASESSSPLSKQGFEYYRLFKDQKNMLVKLTNEWSDLLGENLIVGQLLDLKEDVEKLFNLKMPDNNPKTIIIYKTCSLFMFSFLQGAFFAKTLNITTNIKQTMQNDNSTISIDISDNDFNDFKNMGLHFGMMFQLMDDYNDIEQDKLSKSYNFINYYGLTKAIDLFTLSKQSLITLMIKCNIYTQQMKDLIHIISLKFNKGK</sequence>
<dbReference type="SUPFAM" id="SSF48576">
    <property type="entry name" value="Terpenoid synthases"/>
    <property type="match status" value="1"/>
</dbReference>
<keyword evidence="4" id="KW-0460">Magnesium</keyword>
<accession>A0A6C0JDB5</accession>
<keyword evidence="2" id="KW-0808">Transferase</keyword>
<evidence type="ECO:0000256" key="2">
    <source>
        <dbReference type="ARBA" id="ARBA00022679"/>
    </source>
</evidence>
<dbReference type="InterPro" id="IPR008949">
    <property type="entry name" value="Isoprenoid_synthase_dom_sf"/>
</dbReference>
<reference evidence="6" key="1">
    <citation type="journal article" date="2020" name="Nature">
        <title>Giant virus diversity and host interactions through global metagenomics.</title>
        <authorList>
            <person name="Schulz F."/>
            <person name="Roux S."/>
            <person name="Paez-Espino D."/>
            <person name="Jungbluth S."/>
            <person name="Walsh D.A."/>
            <person name="Denef V.J."/>
            <person name="McMahon K.D."/>
            <person name="Konstantinidis K.T."/>
            <person name="Eloe-Fadrosh E.A."/>
            <person name="Kyrpides N.C."/>
            <person name="Woyke T."/>
        </authorList>
    </citation>
    <scope>NUCLEOTIDE SEQUENCE</scope>
    <source>
        <strain evidence="6">GVMAG-M-3300025880-76</strain>
    </source>
</reference>
<evidence type="ECO:0000256" key="1">
    <source>
        <dbReference type="ARBA" id="ARBA00001946"/>
    </source>
</evidence>
<dbReference type="AlphaFoldDB" id="A0A6C0JDB5"/>